<dbReference type="Proteomes" id="UP000437736">
    <property type="component" value="Unassembled WGS sequence"/>
</dbReference>
<keyword evidence="10" id="KW-1185">Reference proteome</keyword>
<dbReference type="InterPro" id="IPR052049">
    <property type="entry name" value="Electron_transfer_protein"/>
</dbReference>
<dbReference type="Pfam" id="PF03916">
    <property type="entry name" value="NrfD"/>
    <property type="match status" value="1"/>
</dbReference>
<sequence>MSSDAVTTSGVEGIRPGRDATTGVHAPPGGGGPRRRREGPEPEPRSYYGQPILNKPVWESPDIPGYFFLGGLAGAGAAIGAAAQLTGRRRLARVSKLGAATAGHLSLVGLIHDLGRRGRFLNMLRVFKVTSPMSVGSWLLAGFVPAATVSAACDVTGFLPAVGALATAGAATLGPPVAAYTGALVADTAVPAWHDGHRLMPLVFAASGVSAAGGLALLAAPIDEVRPARALGAAGALAEVGLSKVMEKRMGMSCRRTSAPP</sequence>
<evidence type="ECO:0000256" key="3">
    <source>
        <dbReference type="ARBA" id="ARBA00022475"/>
    </source>
</evidence>
<evidence type="ECO:0000313" key="10">
    <source>
        <dbReference type="Proteomes" id="UP000437736"/>
    </source>
</evidence>
<accession>A0ABW9R019</accession>
<keyword evidence="6 8" id="KW-0472">Membrane</keyword>
<comment type="subcellular location">
    <subcellularLocation>
        <location evidence="1">Cell membrane</location>
        <topology evidence="1">Multi-pass membrane protein</topology>
    </subcellularLocation>
</comment>
<dbReference type="PANTHER" id="PTHR34856:SF2">
    <property type="entry name" value="PROTEIN NRFD"/>
    <property type="match status" value="1"/>
</dbReference>
<gene>
    <name evidence="9" type="ORF">GHK86_15180</name>
</gene>
<dbReference type="Gene3D" id="1.20.1630.10">
    <property type="entry name" value="Formate dehydrogenase/DMSO reductase domain"/>
    <property type="match status" value="1"/>
</dbReference>
<evidence type="ECO:0000256" key="2">
    <source>
        <dbReference type="ARBA" id="ARBA00008929"/>
    </source>
</evidence>
<keyword evidence="4 8" id="KW-0812">Transmembrane</keyword>
<evidence type="ECO:0000256" key="1">
    <source>
        <dbReference type="ARBA" id="ARBA00004651"/>
    </source>
</evidence>
<evidence type="ECO:0000313" key="9">
    <source>
        <dbReference type="EMBL" id="MST34058.1"/>
    </source>
</evidence>
<comment type="similarity">
    <text evidence="2">Belongs to the NrfD family.</text>
</comment>
<evidence type="ECO:0000256" key="4">
    <source>
        <dbReference type="ARBA" id="ARBA00022692"/>
    </source>
</evidence>
<keyword evidence="3" id="KW-1003">Cell membrane</keyword>
<feature type="transmembrane region" description="Helical" evidence="8">
    <location>
        <begin position="63"/>
        <end position="83"/>
    </location>
</feature>
<keyword evidence="5 8" id="KW-1133">Transmembrane helix</keyword>
<reference evidence="9 10" key="1">
    <citation type="submission" date="2019-11" db="EMBL/GenBank/DDBJ databases">
        <title>Acidiferrimicrobium australis gen. nov., sp. nov., an acidophilic and obligately heterotrophic, member of the Actinobacteria that catalyses dissimilatory oxido- reduction of iron isolated from metal-rich acidic water in Chile.</title>
        <authorList>
            <person name="Gonzalez D."/>
            <person name="Huber K."/>
            <person name="Hedrich S."/>
            <person name="Rojas-Villalobos C."/>
            <person name="Quatrini R."/>
            <person name="Dinamarca M.A."/>
            <person name="Schwarz A."/>
            <person name="Canales C."/>
            <person name="Nancucheo I."/>
        </authorList>
    </citation>
    <scope>NUCLEOTIDE SEQUENCE [LARGE SCALE GENOMIC DNA]</scope>
    <source>
        <strain evidence="9 10">USS-CCA1</strain>
    </source>
</reference>
<organism evidence="9 10">
    <name type="scientific">Acidiferrimicrobium australe</name>
    <dbReference type="NCBI Taxonomy" id="2664430"/>
    <lineage>
        <taxon>Bacteria</taxon>
        <taxon>Bacillati</taxon>
        <taxon>Actinomycetota</taxon>
        <taxon>Acidimicrobiia</taxon>
        <taxon>Acidimicrobiales</taxon>
        <taxon>Acidimicrobiaceae</taxon>
        <taxon>Acidiferrimicrobium</taxon>
    </lineage>
</organism>
<name>A0ABW9R019_9ACTN</name>
<evidence type="ECO:0000256" key="8">
    <source>
        <dbReference type="SAM" id="Phobius"/>
    </source>
</evidence>
<feature type="region of interest" description="Disordered" evidence="7">
    <location>
        <begin position="1"/>
        <end position="51"/>
    </location>
</feature>
<evidence type="ECO:0000256" key="6">
    <source>
        <dbReference type="ARBA" id="ARBA00023136"/>
    </source>
</evidence>
<dbReference type="PANTHER" id="PTHR34856">
    <property type="entry name" value="PROTEIN NRFD"/>
    <property type="match status" value="1"/>
</dbReference>
<dbReference type="InterPro" id="IPR005614">
    <property type="entry name" value="NrfD-like"/>
</dbReference>
<feature type="compositionally biased region" description="Polar residues" evidence="7">
    <location>
        <begin position="1"/>
        <end position="10"/>
    </location>
</feature>
<proteinExistence type="inferred from homology"/>
<evidence type="ECO:0000256" key="7">
    <source>
        <dbReference type="SAM" id="MobiDB-lite"/>
    </source>
</evidence>
<feature type="transmembrane region" description="Helical" evidence="8">
    <location>
        <begin position="202"/>
        <end position="222"/>
    </location>
</feature>
<dbReference type="EMBL" id="WJHE01000830">
    <property type="protein sequence ID" value="MST34058.1"/>
    <property type="molecule type" value="Genomic_DNA"/>
</dbReference>
<comment type="caution">
    <text evidence="9">The sequence shown here is derived from an EMBL/GenBank/DDBJ whole genome shotgun (WGS) entry which is preliminary data.</text>
</comment>
<protein>
    <submittedName>
        <fullName evidence="9">Polysulfide reductase</fullName>
    </submittedName>
</protein>
<evidence type="ECO:0000256" key="5">
    <source>
        <dbReference type="ARBA" id="ARBA00022989"/>
    </source>
</evidence>